<protein>
    <submittedName>
        <fullName evidence="2">ATP-binding protein</fullName>
    </submittedName>
</protein>
<name>A0ABS3W779_9BACL</name>
<dbReference type="EMBL" id="JAGGDJ010000003">
    <property type="protein sequence ID" value="MBO7744167.1"/>
    <property type="molecule type" value="Genomic_DNA"/>
</dbReference>
<dbReference type="Gene3D" id="3.40.50.300">
    <property type="entry name" value="P-loop containing nucleotide triphosphate hydrolases"/>
    <property type="match status" value="1"/>
</dbReference>
<keyword evidence="2" id="KW-0067">ATP-binding</keyword>
<dbReference type="PANTHER" id="PTHR30050">
    <property type="entry name" value="CHROMOSOMAL REPLICATION INITIATOR PROTEIN DNAA"/>
    <property type="match status" value="1"/>
</dbReference>
<keyword evidence="3" id="KW-1185">Reference proteome</keyword>
<gene>
    <name evidence="2" type="ORF">I8J29_08180</name>
</gene>
<dbReference type="RefSeq" id="WP_208847110.1">
    <property type="nucleotide sequence ID" value="NZ_JAGGDJ010000003.1"/>
</dbReference>
<comment type="caution">
    <text evidence="2">The sequence shown here is derived from an EMBL/GenBank/DDBJ whole genome shotgun (WGS) entry which is preliminary data.</text>
</comment>
<evidence type="ECO:0000259" key="1">
    <source>
        <dbReference type="Pfam" id="PF00308"/>
    </source>
</evidence>
<evidence type="ECO:0000313" key="2">
    <source>
        <dbReference type="EMBL" id="MBO7744167.1"/>
    </source>
</evidence>
<dbReference type="Proteomes" id="UP000670947">
    <property type="component" value="Unassembled WGS sequence"/>
</dbReference>
<keyword evidence="2" id="KW-0547">Nucleotide-binding</keyword>
<accession>A0ABS3W779</accession>
<dbReference type="Pfam" id="PF00308">
    <property type="entry name" value="Bac_DnaA"/>
    <property type="match status" value="1"/>
</dbReference>
<sequence length="309" mass="36276">MKKIEWPNEGEKIARMLANRIEQMKIHTQTSTTKEQSLYKCSICSDNEVIYQFTDETKTYISSMEPCSCVKERRFKEFNPSEDFTNKELRHTFKNALIDDDNMKQFEAAISFIRNLDAHINNGTWLYVFGDELRADYLSKQVKEAQRAESLNKQVKEMSAFGTGKTFLMQCIANALAHRKQPGIFVNEERLFGDIKATYERKNVESEREVLHRYYQVPILMIDDIFSAQYTEWAEGKLFGILDERWRKKRITIFSSNYAVGRIKSRLPFNGGKISSRITGQSEFIEMVGPDRRRSIDRDYIWKRGIETE</sequence>
<proteinExistence type="predicted"/>
<feature type="domain" description="Chromosomal replication initiator protein DnaA ATPAse" evidence="1">
    <location>
        <begin position="158"/>
        <end position="257"/>
    </location>
</feature>
<dbReference type="CDD" id="cd00009">
    <property type="entry name" value="AAA"/>
    <property type="match status" value="1"/>
</dbReference>
<organism evidence="2 3">
    <name type="scientific">Paenibacillus artemisiicola</name>
    <dbReference type="NCBI Taxonomy" id="1172618"/>
    <lineage>
        <taxon>Bacteria</taxon>
        <taxon>Bacillati</taxon>
        <taxon>Bacillota</taxon>
        <taxon>Bacilli</taxon>
        <taxon>Bacillales</taxon>
        <taxon>Paenibacillaceae</taxon>
        <taxon>Paenibacillus</taxon>
    </lineage>
</organism>
<dbReference type="PANTHER" id="PTHR30050:SF4">
    <property type="entry name" value="ATP-BINDING PROTEIN RV3427C IN INSERTION SEQUENCE-RELATED"/>
    <property type="match status" value="1"/>
</dbReference>
<dbReference type="SUPFAM" id="SSF52540">
    <property type="entry name" value="P-loop containing nucleoside triphosphate hydrolases"/>
    <property type="match status" value="1"/>
</dbReference>
<evidence type="ECO:0000313" key="3">
    <source>
        <dbReference type="Proteomes" id="UP000670947"/>
    </source>
</evidence>
<reference evidence="2 3" key="1">
    <citation type="submission" date="2021-03" db="EMBL/GenBank/DDBJ databases">
        <title>Paenibacillus artemisicola MWE-103 whole genome sequence.</title>
        <authorList>
            <person name="Ham Y.J."/>
        </authorList>
    </citation>
    <scope>NUCLEOTIDE SEQUENCE [LARGE SCALE GENOMIC DNA]</scope>
    <source>
        <strain evidence="2 3">MWE-103</strain>
    </source>
</reference>
<dbReference type="GO" id="GO:0005524">
    <property type="term" value="F:ATP binding"/>
    <property type="evidence" value="ECO:0007669"/>
    <property type="project" value="UniProtKB-KW"/>
</dbReference>
<dbReference type="InterPro" id="IPR013317">
    <property type="entry name" value="DnaA_dom"/>
</dbReference>
<dbReference type="InterPro" id="IPR027417">
    <property type="entry name" value="P-loop_NTPase"/>
</dbReference>